<evidence type="ECO:0000256" key="3">
    <source>
        <dbReference type="SAM" id="MobiDB-lite"/>
    </source>
</evidence>
<gene>
    <name evidence="5" type="ORF">CY34DRAFT_99520</name>
</gene>
<reference evidence="5 6" key="1">
    <citation type="submission" date="2014-04" db="EMBL/GenBank/DDBJ databases">
        <authorList>
            <consortium name="DOE Joint Genome Institute"/>
            <person name="Kuo A."/>
            <person name="Ruytinx J."/>
            <person name="Rineau F."/>
            <person name="Colpaert J."/>
            <person name="Kohler A."/>
            <person name="Nagy L.G."/>
            <person name="Floudas D."/>
            <person name="Copeland A."/>
            <person name="Barry K.W."/>
            <person name="Cichocki N."/>
            <person name="Veneault-Fourrey C."/>
            <person name="LaButti K."/>
            <person name="Lindquist E.A."/>
            <person name="Lipzen A."/>
            <person name="Lundell T."/>
            <person name="Morin E."/>
            <person name="Murat C."/>
            <person name="Sun H."/>
            <person name="Tunlid A."/>
            <person name="Henrissat B."/>
            <person name="Grigoriev I.V."/>
            <person name="Hibbett D.S."/>
            <person name="Martin F."/>
            <person name="Nordberg H.P."/>
            <person name="Cantor M.N."/>
            <person name="Hua S.X."/>
        </authorList>
    </citation>
    <scope>NUCLEOTIDE SEQUENCE [LARGE SCALE GENOMIC DNA]</scope>
    <source>
        <strain evidence="5 6">UH-Slu-Lm8-n1</strain>
    </source>
</reference>
<accession>A0A0D0AN90</accession>
<evidence type="ECO:0000313" key="5">
    <source>
        <dbReference type="EMBL" id="KIK33478.1"/>
    </source>
</evidence>
<dbReference type="Proteomes" id="UP000054485">
    <property type="component" value="Unassembled WGS sequence"/>
</dbReference>
<keyword evidence="2" id="KW-0479">Metal-binding</keyword>
<organism evidence="5 6">
    <name type="scientific">Suillus luteus UH-Slu-Lm8-n1</name>
    <dbReference type="NCBI Taxonomy" id="930992"/>
    <lineage>
        <taxon>Eukaryota</taxon>
        <taxon>Fungi</taxon>
        <taxon>Dikarya</taxon>
        <taxon>Basidiomycota</taxon>
        <taxon>Agaricomycotina</taxon>
        <taxon>Agaricomycetes</taxon>
        <taxon>Agaricomycetidae</taxon>
        <taxon>Boletales</taxon>
        <taxon>Suillineae</taxon>
        <taxon>Suillaceae</taxon>
        <taxon>Suillus</taxon>
    </lineage>
</organism>
<reference evidence="6" key="2">
    <citation type="submission" date="2015-01" db="EMBL/GenBank/DDBJ databases">
        <title>Evolutionary Origins and Diversification of the Mycorrhizal Mutualists.</title>
        <authorList>
            <consortium name="DOE Joint Genome Institute"/>
            <consortium name="Mycorrhizal Genomics Consortium"/>
            <person name="Kohler A."/>
            <person name="Kuo A."/>
            <person name="Nagy L.G."/>
            <person name="Floudas D."/>
            <person name="Copeland A."/>
            <person name="Barry K.W."/>
            <person name="Cichocki N."/>
            <person name="Veneault-Fourrey C."/>
            <person name="LaButti K."/>
            <person name="Lindquist E.A."/>
            <person name="Lipzen A."/>
            <person name="Lundell T."/>
            <person name="Morin E."/>
            <person name="Murat C."/>
            <person name="Riley R."/>
            <person name="Ohm R."/>
            <person name="Sun H."/>
            <person name="Tunlid A."/>
            <person name="Henrissat B."/>
            <person name="Grigoriev I.V."/>
            <person name="Hibbett D.S."/>
            <person name="Martin F."/>
        </authorList>
    </citation>
    <scope>NUCLEOTIDE SEQUENCE [LARGE SCALE GENOMIC DNA]</scope>
    <source>
        <strain evidence="6">UH-Slu-Lm8-n1</strain>
    </source>
</reference>
<proteinExistence type="predicted"/>
<dbReference type="InParanoid" id="A0A0D0AN90"/>
<dbReference type="GO" id="GO:0046872">
    <property type="term" value="F:metal ion binding"/>
    <property type="evidence" value="ECO:0007669"/>
    <property type="project" value="UniProtKB-KW"/>
</dbReference>
<keyword evidence="6" id="KW-1185">Reference proteome</keyword>
<dbReference type="OrthoDB" id="2499472at2759"/>
<evidence type="ECO:0000256" key="2">
    <source>
        <dbReference type="ARBA" id="ARBA00022723"/>
    </source>
</evidence>
<dbReference type="AlphaFoldDB" id="A0A0D0AN90"/>
<evidence type="ECO:0000256" key="1">
    <source>
        <dbReference type="ARBA" id="ARBA00001968"/>
    </source>
</evidence>
<sequence length="129" mass="15167">MNLKIRVRVEHTFAVLKGRFPSLRELHINIQTEKDLQIAVHWIKCCLILHNMIIRFETRRRKQDKDYDESLEWARKEGEGFIHQETEGPEGNEIVGDRSYKGTPGQATCARLMDELFDSPRSRAHHREG</sequence>
<dbReference type="Pfam" id="PF13359">
    <property type="entry name" value="DDE_Tnp_4"/>
    <property type="match status" value="1"/>
</dbReference>
<comment type="cofactor">
    <cofactor evidence="1">
        <name>a divalent metal cation</name>
        <dbReference type="ChEBI" id="CHEBI:60240"/>
    </cofactor>
</comment>
<feature type="domain" description="DDE Tnp4" evidence="4">
    <location>
        <begin position="4"/>
        <end position="51"/>
    </location>
</feature>
<feature type="region of interest" description="Disordered" evidence="3">
    <location>
        <begin position="78"/>
        <end position="100"/>
    </location>
</feature>
<name>A0A0D0AN90_9AGAM</name>
<dbReference type="HOGENOM" id="CLU_018552_9_3_1"/>
<protein>
    <recommendedName>
        <fullName evidence="4">DDE Tnp4 domain-containing protein</fullName>
    </recommendedName>
</protein>
<evidence type="ECO:0000313" key="6">
    <source>
        <dbReference type="Proteomes" id="UP000054485"/>
    </source>
</evidence>
<evidence type="ECO:0000259" key="4">
    <source>
        <dbReference type="Pfam" id="PF13359"/>
    </source>
</evidence>
<dbReference type="EMBL" id="KN835934">
    <property type="protein sequence ID" value="KIK33478.1"/>
    <property type="molecule type" value="Genomic_DNA"/>
</dbReference>
<dbReference type="InterPro" id="IPR027806">
    <property type="entry name" value="HARBI1_dom"/>
</dbReference>
<dbReference type="STRING" id="930992.A0A0D0AN90"/>